<feature type="domain" description="Mechanosensitive ion channel MscS" evidence="9">
    <location>
        <begin position="104"/>
        <end position="163"/>
    </location>
</feature>
<dbReference type="Gene3D" id="2.30.30.60">
    <property type="match status" value="1"/>
</dbReference>
<dbReference type="InterPro" id="IPR011014">
    <property type="entry name" value="MscS_channel_TM-2"/>
</dbReference>
<evidence type="ECO:0000256" key="3">
    <source>
        <dbReference type="ARBA" id="ARBA00008017"/>
    </source>
</evidence>
<evidence type="ECO:0000313" key="10">
    <source>
        <dbReference type="EMBL" id="QNE90632.1"/>
    </source>
</evidence>
<gene>
    <name evidence="10" type="ORF">H0194_10500</name>
</gene>
<dbReference type="InterPro" id="IPR006685">
    <property type="entry name" value="MscS_channel_2nd"/>
</dbReference>
<comment type="similarity">
    <text evidence="3">Belongs to the MscS (TC 1.A.23) family.</text>
</comment>
<reference evidence="10 11" key="1">
    <citation type="submission" date="2020-07" db="EMBL/GenBank/DDBJ databases">
        <title>Complete genome and description of Corynebacterium incognita strain Marseille-Q3630 sp. nov.</title>
        <authorList>
            <person name="Boxberger M."/>
        </authorList>
    </citation>
    <scope>NUCLEOTIDE SEQUENCE [LARGE SCALE GENOMIC DNA]</scope>
    <source>
        <strain evidence="10 11">Marseille-Q3630</strain>
    </source>
</reference>
<proteinExistence type="inferred from homology"/>
<comment type="subcellular location">
    <subcellularLocation>
        <location evidence="2">Cell membrane</location>
    </subcellularLocation>
    <subcellularLocation>
        <location evidence="1">Membrane</location>
        <topology evidence="1">Multi-pass membrane protein</topology>
    </subcellularLocation>
</comment>
<dbReference type="PANTHER" id="PTHR30460:SF0">
    <property type="entry name" value="MODERATE CONDUCTANCE MECHANOSENSITIVE CHANNEL YBIO"/>
    <property type="match status" value="1"/>
</dbReference>
<keyword evidence="5 8" id="KW-0812">Transmembrane</keyword>
<evidence type="ECO:0000256" key="8">
    <source>
        <dbReference type="SAM" id="Phobius"/>
    </source>
</evidence>
<evidence type="ECO:0000256" key="5">
    <source>
        <dbReference type="ARBA" id="ARBA00022692"/>
    </source>
</evidence>
<dbReference type="KEGG" id="cik:H0194_10500"/>
<dbReference type="Pfam" id="PF00924">
    <property type="entry name" value="MS_channel_2nd"/>
    <property type="match status" value="1"/>
</dbReference>
<feature type="transmembrane region" description="Helical" evidence="8">
    <location>
        <begin position="88"/>
        <end position="115"/>
    </location>
</feature>
<dbReference type="GO" id="GO:0005886">
    <property type="term" value="C:plasma membrane"/>
    <property type="evidence" value="ECO:0007669"/>
    <property type="project" value="UniProtKB-SubCell"/>
</dbReference>
<dbReference type="InterPro" id="IPR010920">
    <property type="entry name" value="LSM_dom_sf"/>
</dbReference>
<dbReference type="AlphaFoldDB" id="A0A7G7CSR6"/>
<dbReference type="GO" id="GO:0008381">
    <property type="term" value="F:mechanosensitive monoatomic ion channel activity"/>
    <property type="evidence" value="ECO:0007669"/>
    <property type="project" value="InterPro"/>
</dbReference>
<feature type="transmembrane region" description="Helical" evidence="8">
    <location>
        <begin position="12"/>
        <end position="33"/>
    </location>
</feature>
<dbReference type="PANTHER" id="PTHR30460">
    <property type="entry name" value="MODERATE CONDUCTANCE MECHANOSENSITIVE CHANNEL YBIO"/>
    <property type="match status" value="1"/>
</dbReference>
<dbReference type="Gene3D" id="1.10.287.1260">
    <property type="match status" value="1"/>
</dbReference>
<evidence type="ECO:0000256" key="6">
    <source>
        <dbReference type="ARBA" id="ARBA00022989"/>
    </source>
</evidence>
<name>A0A7G7CSR6_9CORY</name>
<organism evidence="10 11">
    <name type="scientific">Corynebacterium incognita</name>
    <dbReference type="NCBI Taxonomy" id="2754725"/>
    <lineage>
        <taxon>Bacteria</taxon>
        <taxon>Bacillati</taxon>
        <taxon>Actinomycetota</taxon>
        <taxon>Actinomycetes</taxon>
        <taxon>Mycobacteriales</taxon>
        <taxon>Corynebacteriaceae</taxon>
        <taxon>Corynebacterium</taxon>
    </lineage>
</organism>
<dbReference type="SUPFAM" id="SSF50182">
    <property type="entry name" value="Sm-like ribonucleoproteins"/>
    <property type="match status" value="1"/>
</dbReference>
<keyword evidence="11" id="KW-1185">Reference proteome</keyword>
<keyword evidence="6 8" id="KW-1133">Transmembrane helix</keyword>
<evidence type="ECO:0000259" key="9">
    <source>
        <dbReference type="Pfam" id="PF00924"/>
    </source>
</evidence>
<dbReference type="EMBL" id="CP059404">
    <property type="protein sequence ID" value="QNE90632.1"/>
    <property type="molecule type" value="Genomic_DNA"/>
</dbReference>
<dbReference type="InterPro" id="IPR023408">
    <property type="entry name" value="MscS_beta-dom_sf"/>
</dbReference>
<feature type="transmembrane region" description="Helical" evidence="8">
    <location>
        <begin position="53"/>
        <end position="76"/>
    </location>
</feature>
<evidence type="ECO:0000256" key="2">
    <source>
        <dbReference type="ARBA" id="ARBA00004236"/>
    </source>
</evidence>
<evidence type="ECO:0000256" key="7">
    <source>
        <dbReference type="ARBA" id="ARBA00023136"/>
    </source>
</evidence>
<evidence type="ECO:0000256" key="1">
    <source>
        <dbReference type="ARBA" id="ARBA00004141"/>
    </source>
</evidence>
<dbReference type="SUPFAM" id="SSF82861">
    <property type="entry name" value="Mechanosensitive channel protein MscS (YggB), transmembrane region"/>
    <property type="match status" value="1"/>
</dbReference>
<dbReference type="Proteomes" id="UP000515743">
    <property type="component" value="Chromosome"/>
</dbReference>
<keyword evidence="4" id="KW-1003">Cell membrane</keyword>
<keyword evidence="7 8" id="KW-0472">Membrane</keyword>
<evidence type="ECO:0000313" key="11">
    <source>
        <dbReference type="Proteomes" id="UP000515743"/>
    </source>
</evidence>
<dbReference type="InterPro" id="IPR045276">
    <property type="entry name" value="YbiO_bact"/>
</dbReference>
<accession>A0A7G7CSR6</accession>
<evidence type="ECO:0000256" key="4">
    <source>
        <dbReference type="ARBA" id="ARBA00022475"/>
    </source>
</evidence>
<protein>
    <submittedName>
        <fullName evidence="10">Mechanosensitive ion channel family protein</fullName>
    </submittedName>
</protein>
<sequence length="393" mass="42601">MLTQLWRWVADTGINLAILIVAAFLVPRAGRLLQRWIHHRSESSDPNESKSQLALAGASIYIAQLVAYFVITVFFLQQLGFSMVGATIPATIASAAIGLGAQSIIADFLAGFFIITEKQYGVGDWVRFEGNGIEVEGTVIQVTMRATRIRTLSEQTVIIPNSTARVCINSSHYWSSAVVVMDVPLLGSASANEAIDRTAQAARRALEHPDVKKELLGELDVQPAVSVDAPTVVGMPWTMKIRLIIQVKATMQWMVERAIRIAIVDEFWSEYGSATTMTGELQHQLRLTPQQTEESELNLGLSDPEATAAATEEISKVTQAEALPSGLPTPQSVFENVLTFGGHVRTSTTMLSALMIVLLILRAMMVTIVVDGETLPGPLAPPAQAPAIKISDQ</sequence>